<dbReference type="InterPro" id="IPR009006">
    <property type="entry name" value="Ala_racemase/Decarboxylase_C"/>
</dbReference>
<dbReference type="Pfam" id="PF01168">
    <property type="entry name" value="Ala_racemase_N"/>
    <property type="match status" value="1"/>
</dbReference>
<feature type="binding site" evidence="4 6">
    <location>
        <position position="313"/>
    </location>
    <ligand>
        <name>substrate</name>
    </ligand>
</feature>
<dbReference type="InterPro" id="IPR001608">
    <property type="entry name" value="Ala_racemase_N"/>
</dbReference>
<dbReference type="FunFam" id="3.20.20.10:FF:000002">
    <property type="entry name" value="Alanine racemase"/>
    <property type="match status" value="1"/>
</dbReference>
<evidence type="ECO:0000256" key="6">
    <source>
        <dbReference type="PIRSR" id="PIRSR600821-52"/>
    </source>
</evidence>
<dbReference type="PRINTS" id="PR00992">
    <property type="entry name" value="ALARACEMASE"/>
</dbReference>
<dbReference type="SUPFAM" id="SSF51419">
    <property type="entry name" value="PLP-binding barrel"/>
    <property type="match status" value="1"/>
</dbReference>
<dbReference type="SMART" id="SM01005">
    <property type="entry name" value="Ala_racemase_C"/>
    <property type="match status" value="1"/>
</dbReference>
<dbReference type="InterPro" id="IPR020622">
    <property type="entry name" value="Ala_racemase_pyridoxalP-BS"/>
</dbReference>
<feature type="active site" description="Proton acceptor; specific for L-alanine" evidence="4">
    <location>
        <position position="264"/>
    </location>
</feature>
<dbReference type="SUPFAM" id="SSF50621">
    <property type="entry name" value="Alanine racemase C-terminal domain-like"/>
    <property type="match status" value="1"/>
</dbReference>
<evidence type="ECO:0000313" key="8">
    <source>
        <dbReference type="EMBL" id="OGH95225.1"/>
    </source>
</evidence>
<dbReference type="PANTHER" id="PTHR30511">
    <property type="entry name" value="ALANINE RACEMASE"/>
    <property type="match status" value="1"/>
</dbReference>
<comment type="caution">
    <text evidence="8">The sequence shown here is derived from an EMBL/GenBank/DDBJ whole genome shotgun (WGS) entry which is preliminary data.</text>
</comment>
<dbReference type="HAMAP" id="MF_01201">
    <property type="entry name" value="Ala_racemase"/>
    <property type="match status" value="1"/>
</dbReference>
<keyword evidence="3 4" id="KW-0413">Isomerase</keyword>
<evidence type="ECO:0000256" key="4">
    <source>
        <dbReference type="HAMAP-Rule" id="MF_01201"/>
    </source>
</evidence>
<comment type="function">
    <text evidence="4">Catalyzes the interconversion of L-alanine and D-alanine. May also act on other amino acids.</text>
</comment>
<protein>
    <recommendedName>
        <fullName evidence="4">Alanine racemase</fullName>
        <ecNumber evidence="4">5.1.1.1</ecNumber>
    </recommendedName>
</protein>
<dbReference type="UniPathway" id="UPA00042">
    <property type="reaction ID" value="UER00497"/>
</dbReference>
<evidence type="ECO:0000256" key="3">
    <source>
        <dbReference type="ARBA" id="ARBA00023235"/>
    </source>
</evidence>
<feature type="binding site" evidence="4 6">
    <location>
        <position position="137"/>
    </location>
    <ligand>
        <name>substrate</name>
    </ligand>
</feature>
<comment type="similarity">
    <text evidence="4">Belongs to the alanine racemase family.</text>
</comment>
<feature type="modified residue" description="N6-(pyridoxal phosphate)lysine" evidence="4 5">
    <location>
        <position position="35"/>
    </location>
</feature>
<dbReference type="CDD" id="cd00430">
    <property type="entry name" value="PLPDE_III_AR"/>
    <property type="match status" value="1"/>
</dbReference>
<dbReference type="EC" id="5.1.1.1" evidence="4"/>
<dbReference type="GO" id="GO:0005829">
    <property type="term" value="C:cytosol"/>
    <property type="evidence" value="ECO:0007669"/>
    <property type="project" value="TreeGrafter"/>
</dbReference>
<dbReference type="NCBIfam" id="TIGR00492">
    <property type="entry name" value="alr"/>
    <property type="match status" value="1"/>
</dbReference>
<feature type="domain" description="Alanine racemase C-terminal" evidence="7">
    <location>
        <begin position="243"/>
        <end position="372"/>
    </location>
</feature>
<dbReference type="GO" id="GO:0030632">
    <property type="term" value="P:D-alanine biosynthetic process"/>
    <property type="evidence" value="ECO:0007669"/>
    <property type="project" value="UniProtKB-UniRule"/>
</dbReference>
<dbReference type="PANTHER" id="PTHR30511:SF0">
    <property type="entry name" value="ALANINE RACEMASE, CATABOLIC-RELATED"/>
    <property type="match status" value="1"/>
</dbReference>
<dbReference type="Pfam" id="PF00842">
    <property type="entry name" value="Ala_racemase_C"/>
    <property type="match status" value="1"/>
</dbReference>
<dbReference type="InterPro" id="IPR011079">
    <property type="entry name" value="Ala_racemase_C"/>
</dbReference>
<evidence type="ECO:0000256" key="2">
    <source>
        <dbReference type="ARBA" id="ARBA00022898"/>
    </source>
</evidence>
<dbReference type="PROSITE" id="PS00395">
    <property type="entry name" value="ALANINE_RACEMASE"/>
    <property type="match status" value="1"/>
</dbReference>
<evidence type="ECO:0000313" key="9">
    <source>
        <dbReference type="Proteomes" id="UP000178254"/>
    </source>
</evidence>
<comment type="cofactor">
    <cofactor evidence="1 4 5">
        <name>pyridoxal 5'-phosphate</name>
        <dbReference type="ChEBI" id="CHEBI:597326"/>
    </cofactor>
</comment>
<dbReference type="InterPro" id="IPR029066">
    <property type="entry name" value="PLP-binding_barrel"/>
</dbReference>
<reference evidence="8 9" key="1">
    <citation type="journal article" date="2016" name="Nat. Commun.">
        <title>Thousands of microbial genomes shed light on interconnected biogeochemical processes in an aquifer system.</title>
        <authorList>
            <person name="Anantharaman K."/>
            <person name="Brown C.T."/>
            <person name="Hug L.A."/>
            <person name="Sharon I."/>
            <person name="Castelle C.J."/>
            <person name="Probst A.J."/>
            <person name="Thomas B.C."/>
            <person name="Singh A."/>
            <person name="Wilkins M.J."/>
            <person name="Karaoz U."/>
            <person name="Brodie E.L."/>
            <person name="Williams K.H."/>
            <person name="Hubbard S.S."/>
            <person name="Banfield J.F."/>
        </authorList>
    </citation>
    <scope>NUCLEOTIDE SEQUENCE [LARGE SCALE GENOMIC DNA]</scope>
</reference>
<dbReference type="AlphaFoldDB" id="A0A1F6PGC0"/>
<dbReference type="EMBL" id="MFRE01000001">
    <property type="protein sequence ID" value="OGH95225.1"/>
    <property type="molecule type" value="Genomic_DNA"/>
</dbReference>
<feature type="active site" description="Proton acceptor; specific for D-alanine" evidence="4">
    <location>
        <position position="35"/>
    </location>
</feature>
<comment type="pathway">
    <text evidence="4">Amino-acid biosynthesis; D-alanine biosynthesis; D-alanine from L-alanine: step 1/1.</text>
</comment>
<evidence type="ECO:0000259" key="7">
    <source>
        <dbReference type="SMART" id="SM01005"/>
    </source>
</evidence>
<dbReference type="Gene3D" id="3.20.20.10">
    <property type="entry name" value="Alanine racemase"/>
    <property type="match status" value="1"/>
</dbReference>
<dbReference type="Gene3D" id="2.40.37.10">
    <property type="entry name" value="Lyase, Ornithine Decarboxylase, Chain A, domain 1"/>
    <property type="match status" value="1"/>
</dbReference>
<accession>A0A1F6PGC0</accession>
<keyword evidence="2 4" id="KW-0663">Pyridoxal phosphate</keyword>
<gene>
    <name evidence="8" type="ORF">A2538_01320</name>
</gene>
<dbReference type="GO" id="GO:0030170">
    <property type="term" value="F:pyridoxal phosphate binding"/>
    <property type="evidence" value="ECO:0007669"/>
    <property type="project" value="UniProtKB-UniRule"/>
</dbReference>
<comment type="catalytic activity">
    <reaction evidence="4">
        <text>L-alanine = D-alanine</text>
        <dbReference type="Rhea" id="RHEA:20249"/>
        <dbReference type="ChEBI" id="CHEBI:57416"/>
        <dbReference type="ChEBI" id="CHEBI:57972"/>
        <dbReference type="EC" id="5.1.1.1"/>
    </reaction>
</comment>
<evidence type="ECO:0000256" key="5">
    <source>
        <dbReference type="PIRSR" id="PIRSR600821-50"/>
    </source>
</evidence>
<sequence>MPHTWIEIDTKAIKHNLAQFRKLLGKNKLLMPVVKANAYGHGIFEIAKICDQDRGVDRICVVNDDEAQLLLESGIKKPIMILSFYDLTDEYKMYSLVRAGVIFPIYRVDQIETLNKIGETTNKKIKVQLKIDTGAGRVGILPKDALDFGKKISASKFLNLEGLWSHFASSESDGAYTKQQHSTFKQTVNQLEKIGIKIPVKHMACSASTVLFPQEYNAARIGLSTYGLYPSPKAKKKINLKPALSWHTRIIQIKTLPEGSKISYGGTYTAKVPITLAVLPVGYYDGYDRSGMSNTAKVIIKGKLCPIRGRVCMNLCMADITGLKGVGVGDKATLIGSQGKAAVSADDLAKWAGTINYEIVDKINPLLPRIYTK</sequence>
<dbReference type="GO" id="GO:0008784">
    <property type="term" value="F:alanine racemase activity"/>
    <property type="evidence" value="ECO:0007669"/>
    <property type="project" value="UniProtKB-UniRule"/>
</dbReference>
<evidence type="ECO:0000256" key="1">
    <source>
        <dbReference type="ARBA" id="ARBA00001933"/>
    </source>
</evidence>
<name>A0A1F6PGC0_9BACT</name>
<dbReference type="Proteomes" id="UP000178254">
    <property type="component" value="Unassembled WGS sequence"/>
</dbReference>
<organism evidence="8 9">
    <name type="scientific">Candidatus Magasanikbacteria bacterium RIFOXYD2_FULL_41_14</name>
    <dbReference type="NCBI Taxonomy" id="1798709"/>
    <lineage>
        <taxon>Bacteria</taxon>
        <taxon>Candidatus Magasanikiibacteriota</taxon>
    </lineage>
</organism>
<dbReference type="InterPro" id="IPR000821">
    <property type="entry name" value="Ala_racemase"/>
</dbReference>
<dbReference type="STRING" id="1798709.A2538_01320"/>
<proteinExistence type="inferred from homology"/>